<evidence type="ECO:0000313" key="14">
    <source>
        <dbReference type="EMBL" id="EGW03290.1"/>
    </source>
</evidence>
<evidence type="ECO:0000256" key="11">
    <source>
        <dbReference type="ARBA" id="ARBA00040931"/>
    </source>
</evidence>
<evidence type="ECO:0000256" key="1">
    <source>
        <dbReference type="ARBA" id="ARBA00004245"/>
    </source>
</evidence>
<evidence type="ECO:0000256" key="3">
    <source>
        <dbReference type="ARBA" id="ARBA00022490"/>
    </source>
</evidence>
<dbReference type="GO" id="GO:0005856">
    <property type="term" value="C:cytoskeleton"/>
    <property type="evidence" value="ECO:0007669"/>
    <property type="project" value="UniProtKB-SubCell"/>
</dbReference>
<evidence type="ECO:0000256" key="2">
    <source>
        <dbReference type="ARBA" id="ARBA00004556"/>
    </source>
</evidence>
<evidence type="ECO:0000256" key="7">
    <source>
        <dbReference type="ARBA" id="ARBA00023212"/>
    </source>
</evidence>
<reference evidence="15" key="1">
    <citation type="journal article" date="2011" name="Nat. Biotechnol.">
        <title>The genomic sequence of the Chinese hamster ovary (CHO)-K1 cell line.</title>
        <authorList>
            <person name="Xu X."/>
            <person name="Nagarajan H."/>
            <person name="Lewis N.E."/>
            <person name="Pan S."/>
            <person name="Cai Z."/>
            <person name="Liu X."/>
            <person name="Chen W."/>
            <person name="Xie M."/>
            <person name="Wang W."/>
            <person name="Hammond S."/>
            <person name="Andersen M.R."/>
            <person name="Neff N."/>
            <person name="Passarelli B."/>
            <person name="Koh W."/>
            <person name="Fan H.C."/>
            <person name="Wang J."/>
            <person name="Gui Y."/>
            <person name="Lee K.H."/>
            <person name="Betenbaugh M.J."/>
            <person name="Quake S.R."/>
            <person name="Famili I."/>
            <person name="Palsson B.O."/>
            <person name="Wang J."/>
        </authorList>
    </citation>
    <scope>NUCLEOTIDE SEQUENCE [LARGE SCALE GENOMIC DNA]</scope>
    <source>
        <strain evidence="15">CHO K1 cell line</strain>
    </source>
</reference>
<keyword evidence="8" id="KW-0968">Cytoplasmic vesicle</keyword>
<keyword evidence="6" id="KW-0472">Membrane</keyword>
<dbReference type="STRING" id="10029.G3I549"/>
<evidence type="ECO:0000256" key="9">
    <source>
        <dbReference type="ARBA" id="ARBA00037854"/>
    </source>
</evidence>
<accession>G3I549</accession>
<keyword evidence="5" id="KW-0175">Coiled coil</keyword>
<dbReference type="GO" id="GO:0031410">
    <property type="term" value="C:cytoplasmic vesicle"/>
    <property type="evidence" value="ECO:0007669"/>
    <property type="project" value="UniProtKB-KW"/>
</dbReference>
<feature type="domain" description="SKICH" evidence="13">
    <location>
        <begin position="80"/>
        <end position="150"/>
    </location>
</feature>
<dbReference type="GO" id="GO:0098792">
    <property type="term" value="P:xenophagy"/>
    <property type="evidence" value="ECO:0007669"/>
    <property type="project" value="TreeGrafter"/>
</dbReference>
<gene>
    <name evidence="14" type="ORF">I79_018592</name>
</gene>
<dbReference type="Proteomes" id="UP000001075">
    <property type="component" value="Unassembled WGS sequence"/>
</dbReference>
<evidence type="ECO:0000256" key="6">
    <source>
        <dbReference type="ARBA" id="ARBA00023136"/>
    </source>
</evidence>
<dbReference type="InterPro" id="IPR041611">
    <property type="entry name" value="SKICH"/>
</dbReference>
<dbReference type="GO" id="GO:0016605">
    <property type="term" value="C:PML body"/>
    <property type="evidence" value="ECO:0007669"/>
    <property type="project" value="TreeGrafter"/>
</dbReference>
<dbReference type="GO" id="GO:0048471">
    <property type="term" value="C:perinuclear region of cytoplasm"/>
    <property type="evidence" value="ECO:0007669"/>
    <property type="project" value="UniProtKB-SubCell"/>
</dbReference>
<evidence type="ECO:0000256" key="4">
    <source>
        <dbReference type="ARBA" id="ARBA00023006"/>
    </source>
</evidence>
<evidence type="ECO:0000256" key="10">
    <source>
        <dbReference type="ARBA" id="ARBA00037963"/>
    </source>
</evidence>
<dbReference type="InterPro" id="IPR051002">
    <property type="entry name" value="UBA_autophagy_assoc_protein"/>
</dbReference>
<organism evidence="14 15">
    <name type="scientific">Cricetulus griseus</name>
    <name type="common">Chinese hamster</name>
    <name type="synonym">Cricetulus barabensis griseus</name>
    <dbReference type="NCBI Taxonomy" id="10029"/>
    <lineage>
        <taxon>Eukaryota</taxon>
        <taxon>Metazoa</taxon>
        <taxon>Chordata</taxon>
        <taxon>Craniata</taxon>
        <taxon>Vertebrata</taxon>
        <taxon>Euteleostomi</taxon>
        <taxon>Mammalia</taxon>
        <taxon>Eutheria</taxon>
        <taxon>Euarchontoglires</taxon>
        <taxon>Glires</taxon>
        <taxon>Rodentia</taxon>
        <taxon>Myomorpha</taxon>
        <taxon>Muroidea</taxon>
        <taxon>Cricetidae</taxon>
        <taxon>Cricetinae</taxon>
        <taxon>Cricetulus</taxon>
    </lineage>
</organism>
<dbReference type="PANTHER" id="PTHR31915:SF4">
    <property type="entry name" value="CALCIUM-BINDING AND COILED-COIL DOMAIN-CONTAINING PROTEIN 2"/>
    <property type="match status" value="1"/>
</dbReference>
<name>G3I549_CRIGR</name>
<keyword evidence="4" id="KW-0072">Autophagy</keyword>
<proteinExistence type="inferred from homology"/>
<dbReference type="AlphaFoldDB" id="G3I549"/>
<comment type="similarity">
    <text evidence="10">Belongs to the CALCOCO family.</text>
</comment>
<evidence type="ECO:0000256" key="8">
    <source>
        <dbReference type="ARBA" id="ARBA00023329"/>
    </source>
</evidence>
<evidence type="ECO:0000256" key="12">
    <source>
        <dbReference type="ARBA" id="ARBA00041519"/>
    </source>
</evidence>
<dbReference type="GO" id="GO:0000421">
    <property type="term" value="C:autophagosome membrane"/>
    <property type="evidence" value="ECO:0007669"/>
    <property type="project" value="UniProtKB-SubCell"/>
</dbReference>
<keyword evidence="7" id="KW-0206">Cytoskeleton</keyword>
<protein>
    <recommendedName>
        <fullName evidence="11">Calcium-binding and coiled-coil domain-containing protein 2</fullName>
    </recommendedName>
    <alternativeName>
        <fullName evidence="12">Nuclear domain 10 protein NDP52</fullName>
    </alternativeName>
</protein>
<dbReference type="Gene3D" id="2.60.40.2840">
    <property type="match status" value="1"/>
</dbReference>
<dbReference type="Pfam" id="PF17751">
    <property type="entry name" value="SKICH"/>
    <property type="match status" value="1"/>
</dbReference>
<keyword evidence="3" id="KW-0963">Cytoplasm</keyword>
<dbReference type="InParanoid" id="G3I549"/>
<comment type="subcellular location">
    <subcellularLocation>
        <location evidence="1">Cytoplasm</location>
        <location evidence="1">Cytoskeleton</location>
    </subcellularLocation>
    <subcellularLocation>
        <location evidence="2">Cytoplasm</location>
        <location evidence="2">Perinuclear region</location>
    </subcellularLocation>
    <subcellularLocation>
        <location evidence="9">Cytoplasmic vesicle</location>
        <location evidence="9">Autophagosome membrane</location>
        <topology evidence="9">Peripheral membrane protein</topology>
    </subcellularLocation>
</comment>
<dbReference type="EMBL" id="JH001282">
    <property type="protein sequence ID" value="EGW03290.1"/>
    <property type="molecule type" value="Genomic_DNA"/>
</dbReference>
<dbReference type="GO" id="GO:1901098">
    <property type="term" value="P:positive regulation of autophagosome maturation"/>
    <property type="evidence" value="ECO:0007669"/>
    <property type="project" value="TreeGrafter"/>
</dbReference>
<evidence type="ECO:0000313" key="15">
    <source>
        <dbReference type="Proteomes" id="UP000001075"/>
    </source>
</evidence>
<evidence type="ECO:0000256" key="5">
    <source>
        <dbReference type="ARBA" id="ARBA00023054"/>
    </source>
</evidence>
<dbReference type="PANTHER" id="PTHR31915">
    <property type="entry name" value="SKICH DOMAIN-CONTAINING PROTEIN"/>
    <property type="match status" value="1"/>
</dbReference>
<sequence>MSVEKSLLTRLMASWKFFQHVSGEVTVDETDARKDNMEKTIDEGSTSPALWGCLPSLQPERTTCPPISTDFLEHCSFSQVVFNSVDKFYVPGDVICHYTFTQQFIPHRKDWIGIYKVGWNTTWVYYTFMWIALPSDLNKESTKQQQVQFKA</sequence>
<evidence type="ECO:0000259" key="13">
    <source>
        <dbReference type="Pfam" id="PF17751"/>
    </source>
</evidence>